<accession>A0A367YZB8</accession>
<dbReference type="InterPro" id="IPR007922">
    <property type="entry name" value="DciA-like"/>
</dbReference>
<dbReference type="Pfam" id="PF05258">
    <property type="entry name" value="DciA"/>
    <property type="match status" value="1"/>
</dbReference>
<name>A0A367YZB8_9ACTN</name>
<keyword evidence="3" id="KW-1185">Reference proteome</keyword>
<evidence type="ECO:0000313" key="3">
    <source>
        <dbReference type="Proteomes" id="UP000252770"/>
    </source>
</evidence>
<dbReference type="PANTHER" id="PTHR36456:SF1">
    <property type="entry name" value="UPF0232 PROTEIN SCO3875"/>
    <property type="match status" value="1"/>
</dbReference>
<feature type="region of interest" description="Disordered" evidence="1">
    <location>
        <begin position="1"/>
        <end position="101"/>
    </location>
</feature>
<sequence>MTDPEHPDAERPAPDARRGKLGPQRPEPDPQRPEPDPQRPEPVEGPSTDPTPEDHDDTGLDLARSISRQVRGVSGPSRRRRPRRRPTDPQSSGARPDGRDPQLLGAAMEALFERQGWTTTVNLHLLLGRWRSLVGDVNAEHSWPERYADQVLTVRADSTAWATSLRTMAPQLVARLNEALGQGTVTRITVLGPDVPSWKHGRRSIRGARGPRDTYG</sequence>
<reference evidence="2 3" key="1">
    <citation type="submission" date="2018-07" db="EMBL/GenBank/DDBJ databases">
        <title>Desertimonas flava gen. nov. sp. nov.</title>
        <authorList>
            <person name="Liu S."/>
        </authorList>
    </citation>
    <scope>NUCLEOTIDE SEQUENCE [LARGE SCALE GENOMIC DNA]</scope>
    <source>
        <strain evidence="2 3">16Sb5-5</strain>
    </source>
</reference>
<feature type="compositionally biased region" description="Basic and acidic residues" evidence="1">
    <location>
        <begin position="1"/>
        <end position="18"/>
    </location>
</feature>
<evidence type="ECO:0000313" key="2">
    <source>
        <dbReference type="EMBL" id="RCK70352.1"/>
    </source>
</evidence>
<dbReference type="EMBL" id="QOUI01000003">
    <property type="protein sequence ID" value="RCK70352.1"/>
    <property type="molecule type" value="Genomic_DNA"/>
</dbReference>
<evidence type="ECO:0000256" key="1">
    <source>
        <dbReference type="SAM" id="MobiDB-lite"/>
    </source>
</evidence>
<feature type="compositionally biased region" description="Basic and acidic residues" evidence="1">
    <location>
        <begin position="26"/>
        <end position="42"/>
    </location>
</feature>
<proteinExistence type="predicted"/>
<dbReference type="PANTHER" id="PTHR36456">
    <property type="entry name" value="UPF0232 PROTEIN SCO3875"/>
    <property type="match status" value="1"/>
</dbReference>
<feature type="compositionally biased region" description="Low complexity" evidence="1">
    <location>
        <begin position="67"/>
        <end position="76"/>
    </location>
</feature>
<dbReference type="Proteomes" id="UP000252770">
    <property type="component" value="Unassembled WGS sequence"/>
</dbReference>
<protein>
    <submittedName>
        <fullName evidence="2">DUF721 domain-containing protein</fullName>
    </submittedName>
</protein>
<organism evidence="2 3">
    <name type="scientific">Desertihabitans brevis</name>
    <dbReference type="NCBI Taxonomy" id="2268447"/>
    <lineage>
        <taxon>Bacteria</taxon>
        <taxon>Bacillati</taxon>
        <taxon>Actinomycetota</taxon>
        <taxon>Actinomycetes</taxon>
        <taxon>Propionibacteriales</taxon>
        <taxon>Propionibacteriaceae</taxon>
        <taxon>Desertihabitans</taxon>
    </lineage>
</organism>
<comment type="caution">
    <text evidence="2">The sequence shown here is derived from an EMBL/GenBank/DDBJ whole genome shotgun (WGS) entry which is preliminary data.</text>
</comment>
<gene>
    <name evidence="2" type="ORF">DT076_06790</name>
</gene>
<dbReference type="AlphaFoldDB" id="A0A367YZB8"/>
<dbReference type="RefSeq" id="WP_114125894.1">
    <property type="nucleotide sequence ID" value="NZ_QOUI01000003.1"/>
</dbReference>